<keyword evidence="2" id="KW-1133">Transmembrane helix</keyword>
<dbReference type="AlphaFoldDB" id="A0A1D2MKU0"/>
<feature type="transmembrane region" description="Helical" evidence="2">
    <location>
        <begin position="179"/>
        <end position="202"/>
    </location>
</feature>
<feature type="compositionally biased region" description="Basic and acidic residues" evidence="1">
    <location>
        <begin position="234"/>
        <end position="243"/>
    </location>
</feature>
<keyword evidence="4" id="KW-1185">Reference proteome</keyword>
<reference evidence="3 4" key="1">
    <citation type="journal article" date="2016" name="Genome Biol. Evol.">
        <title>Gene Family Evolution Reflects Adaptation to Soil Environmental Stressors in the Genome of the Collembolan Orchesella cincta.</title>
        <authorList>
            <person name="Faddeeva-Vakhrusheva A."/>
            <person name="Derks M.F."/>
            <person name="Anvar S.Y."/>
            <person name="Agamennone V."/>
            <person name="Suring W."/>
            <person name="Smit S."/>
            <person name="van Straalen N.M."/>
            <person name="Roelofs D."/>
        </authorList>
    </citation>
    <scope>NUCLEOTIDE SEQUENCE [LARGE SCALE GENOMIC DNA]</scope>
    <source>
        <tissue evidence="3">Mixed pool</tissue>
    </source>
</reference>
<accession>A0A1D2MKU0</accession>
<dbReference type="Proteomes" id="UP000094527">
    <property type="component" value="Unassembled WGS sequence"/>
</dbReference>
<organism evidence="3 4">
    <name type="scientific">Orchesella cincta</name>
    <name type="common">Springtail</name>
    <name type="synonym">Podura cincta</name>
    <dbReference type="NCBI Taxonomy" id="48709"/>
    <lineage>
        <taxon>Eukaryota</taxon>
        <taxon>Metazoa</taxon>
        <taxon>Ecdysozoa</taxon>
        <taxon>Arthropoda</taxon>
        <taxon>Hexapoda</taxon>
        <taxon>Collembola</taxon>
        <taxon>Entomobryomorpha</taxon>
        <taxon>Entomobryoidea</taxon>
        <taxon>Orchesellidae</taxon>
        <taxon>Orchesellinae</taxon>
        <taxon>Orchesella</taxon>
    </lineage>
</organism>
<evidence type="ECO:0000313" key="4">
    <source>
        <dbReference type="Proteomes" id="UP000094527"/>
    </source>
</evidence>
<keyword evidence="2" id="KW-0472">Membrane</keyword>
<name>A0A1D2MKU0_ORCCI</name>
<comment type="caution">
    <text evidence="3">The sequence shown here is derived from an EMBL/GenBank/DDBJ whole genome shotgun (WGS) entry which is preliminary data.</text>
</comment>
<feature type="transmembrane region" description="Helical" evidence="2">
    <location>
        <begin position="44"/>
        <end position="64"/>
    </location>
</feature>
<proteinExistence type="predicted"/>
<feature type="transmembrane region" description="Helical" evidence="2">
    <location>
        <begin position="89"/>
        <end position="110"/>
    </location>
</feature>
<protein>
    <submittedName>
        <fullName evidence="3">Uncharacterized protein</fullName>
    </submittedName>
</protein>
<gene>
    <name evidence="3" type="ORF">Ocin01_13109</name>
</gene>
<feature type="region of interest" description="Disordered" evidence="1">
    <location>
        <begin position="218"/>
        <end position="274"/>
    </location>
</feature>
<dbReference type="EMBL" id="LJIJ01000953">
    <property type="protein sequence ID" value="ODM93573.1"/>
    <property type="molecule type" value="Genomic_DNA"/>
</dbReference>
<dbReference type="OrthoDB" id="10670856at2759"/>
<feature type="compositionally biased region" description="Polar residues" evidence="1">
    <location>
        <begin position="246"/>
        <end position="274"/>
    </location>
</feature>
<evidence type="ECO:0000313" key="3">
    <source>
        <dbReference type="EMBL" id="ODM93573.1"/>
    </source>
</evidence>
<feature type="transmembrane region" description="Helical" evidence="2">
    <location>
        <begin position="12"/>
        <end position="38"/>
    </location>
</feature>
<evidence type="ECO:0000256" key="1">
    <source>
        <dbReference type="SAM" id="MobiDB-lite"/>
    </source>
</evidence>
<dbReference type="OMA" id="RDWANSI"/>
<sequence length="274" mass="31143">MANWVQHSVYMLLSDVILYGLITPVIGVYLAGCCAKFFTLGFTWELVLTIFITFVLIYTGLGVFGETKFWKHLFNLENMYNLIIEIRDWANSIQLVLSVVFISSMIQVMITDKKVKQTVPVSEGIGFISLKYTVLYVARQLGVEQSVTDSIGLKPPHAGTLTDPSFGENEVFEHGAMFMLAWAMLTASICKLIYLNTLFTYLRAMEIFLSLKPTFPDDDDDDYDDSDDDDEDDKGPSTRRYYDKNLSANQFPSKYPSRAQTRTTPNNTNATWSR</sequence>
<keyword evidence="2" id="KW-0812">Transmembrane</keyword>
<evidence type="ECO:0000256" key="2">
    <source>
        <dbReference type="SAM" id="Phobius"/>
    </source>
</evidence>
<feature type="compositionally biased region" description="Acidic residues" evidence="1">
    <location>
        <begin position="218"/>
        <end position="233"/>
    </location>
</feature>